<evidence type="ECO:0000313" key="1">
    <source>
        <dbReference type="EMBL" id="EJN94633.1"/>
    </source>
</evidence>
<reference evidence="1 2" key="1">
    <citation type="submission" date="2009-12" db="EMBL/GenBank/DDBJ databases">
        <authorList>
            <person name="Lefebure T."/>
            <person name="Cornejo O.E."/>
            <person name="Pavinski Bitar P.D."/>
            <person name="Lang P."/>
            <person name="Stanhope M.J."/>
        </authorList>
    </citation>
    <scope>NUCLEOTIDE SEQUENCE [LARGE SCALE GENOMIC DNA]</scope>
    <source>
        <strain evidence="1 2">FA-1</strain>
    </source>
</reference>
<accession>A0ABP2R0J6</accession>
<keyword evidence="2" id="KW-1185">Reference proteome</keyword>
<name>A0ABP2R0J6_STRRT</name>
<gene>
    <name evidence="1" type="ORF">SRA_08856</name>
</gene>
<dbReference type="EMBL" id="AJTZ01000005">
    <property type="protein sequence ID" value="EJN94633.1"/>
    <property type="molecule type" value="Genomic_DNA"/>
</dbReference>
<sequence>MLDPLEELLVEVELFLDRLDLKSLLLVFLVYLVV</sequence>
<protein>
    <submittedName>
        <fullName evidence="1">Uncharacterized protein</fullName>
    </submittedName>
</protein>
<organism evidence="1 2">
    <name type="scientific">Streptococcus ratti FA-1 = DSM 20564</name>
    <dbReference type="NCBI Taxonomy" id="699248"/>
    <lineage>
        <taxon>Bacteria</taxon>
        <taxon>Bacillati</taxon>
        <taxon>Bacillota</taxon>
        <taxon>Bacilli</taxon>
        <taxon>Lactobacillales</taxon>
        <taxon>Streptococcaceae</taxon>
        <taxon>Streptococcus</taxon>
    </lineage>
</organism>
<comment type="caution">
    <text evidence="1">The sequence shown here is derived from an EMBL/GenBank/DDBJ whole genome shotgun (WGS) entry which is preliminary data.</text>
</comment>
<evidence type="ECO:0000313" key="2">
    <source>
        <dbReference type="Proteomes" id="UP000007815"/>
    </source>
</evidence>
<proteinExistence type="predicted"/>
<dbReference type="Proteomes" id="UP000007815">
    <property type="component" value="Unassembled WGS sequence"/>
</dbReference>